<dbReference type="Pfam" id="PF00080">
    <property type="entry name" value="Sod_Cu"/>
    <property type="match status" value="1"/>
</dbReference>
<dbReference type="InterPro" id="IPR001424">
    <property type="entry name" value="SOD_Cu_Zn_dom"/>
</dbReference>
<keyword evidence="10" id="KW-1015">Disulfide bond</keyword>
<evidence type="ECO:0000256" key="2">
    <source>
        <dbReference type="ARBA" id="ARBA00001947"/>
    </source>
</evidence>
<dbReference type="InterPro" id="IPR024134">
    <property type="entry name" value="SOD_Cu/Zn_/chaperone"/>
</dbReference>
<evidence type="ECO:0000256" key="5">
    <source>
        <dbReference type="ARBA" id="ARBA00022723"/>
    </source>
</evidence>
<evidence type="ECO:0000256" key="6">
    <source>
        <dbReference type="ARBA" id="ARBA00022833"/>
    </source>
</evidence>
<keyword evidence="17" id="KW-1185">Reference proteome</keyword>
<evidence type="ECO:0000256" key="7">
    <source>
        <dbReference type="ARBA" id="ARBA00022862"/>
    </source>
</evidence>
<evidence type="ECO:0000313" key="14">
    <source>
        <dbReference type="EMBL" id="AHN92103.1"/>
    </source>
</evidence>
<evidence type="ECO:0000313" key="15">
    <source>
        <dbReference type="EMBL" id="AKN63338.1"/>
    </source>
</evidence>
<dbReference type="Proteomes" id="UP000202635">
    <property type="component" value="Genome"/>
</dbReference>
<protein>
    <recommendedName>
        <fullName evidence="4">superoxide dismutase</fullName>
        <ecNumber evidence="4">1.15.1.1</ecNumber>
    </recommendedName>
</protein>
<feature type="domain" description="Superoxide dismutase copper/zinc binding" evidence="12">
    <location>
        <begin position="11"/>
        <end position="146"/>
    </location>
</feature>
<dbReference type="InterPro" id="IPR036423">
    <property type="entry name" value="SOD-like_Cu/Zn_dom_sf"/>
</dbReference>
<proteinExistence type="inferred from homology"/>
<dbReference type="EC" id="1.15.1.1" evidence="4"/>
<comment type="cofactor">
    <cofactor evidence="2">
        <name>Zn(2+)</name>
        <dbReference type="ChEBI" id="CHEBI:29105"/>
    </cofactor>
</comment>
<evidence type="ECO:0000256" key="4">
    <source>
        <dbReference type="ARBA" id="ARBA00012682"/>
    </source>
</evidence>
<dbReference type="OrthoDB" id="15673at10239"/>
<dbReference type="PANTHER" id="PTHR10003">
    <property type="entry name" value="SUPEROXIDE DISMUTASE CU-ZN -RELATED"/>
    <property type="match status" value="1"/>
</dbReference>
<dbReference type="EMBL" id="KC994902">
    <property type="protein sequence ID" value="AHN92103.1"/>
    <property type="molecule type" value="Genomic_DNA"/>
</dbReference>
<evidence type="ECO:0000256" key="1">
    <source>
        <dbReference type="ARBA" id="ARBA00001935"/>
    </source>
</evidence>
<evidence type="ECO:0000256" key="3">
    <source>
        <dbReference type="ARBA" id="ARBA00010457"/>
    </source>
</evidence>
<organism evidence="13 16">
    <name type="scientific">Agrotis segetum granulosis virus</name>
    <name type="common">AsGV</name>
    <name type="synonym">Agrotis segetum granulovirus</name>
    <dbReference type="NCBI Taxonomy" id="10464"/>
    <lineage>
        <taxon>Viruses</taxon>
        <taxon>Viruses incertae sedis</taxon>
        <taxon>Naldaviricetes</taxon>
        <taxon>Lefavirales</taxon>
        <taxon>Baculoviridae</taxon>
        <taxon>Betabaculovirus</taxon>
        <taxon>Betabaculovirus agsegetum</taxon>
    </lineage>
</organism>
<evidence type="ECO:0000256" key="8">
    <source>
        <dbReference type="ARBA" id="ARBA00023002"/>
    </source>
</evidence>
<evidence type="ECO:0000256" key="10">
    <source>
        <dbReference type="ARBA" id="ARBA00023157"/>
    </source>
</evidence>
<dbReference type="EMBL" id="AY522332">
    <property type="protein sequence ID" value="AAS82684.1"/>
    <property type="molecule type" value="Genomic_DNA"/>
</dbReference>
<evidence type="ECO:0000256" key="9">
    <source>
        <dbReference type="ARBA" id="ARBA00023008"/>
    </source>
</evidence>
<reference evidence="14" key="2">
    <citation type="journal article" date="2014" name="Arch. Virol.">
        <title>Complete genome sequence of Agrotis segetum granulovirus Shanghai strain.</title>
        <authorList>
            <person name="Zhang X."/>
            <person name="Liang Z."/>
            <person name="Yin X."/>
            <person name="Wang J."/>
            <person name="Shao X."/>
        </authorList>
    </citation>
    <scope>NUCLEOTIDE SEQUENCE</scope>
    <source>
        <strain evidence="14">L1</strain>
    </source>
</reference>
<comment type="similarity">
    <text evidence="3">Belongs to the Cu-Zn superoxide dismutase family.</text>
</comment>
<dbReference type="Proteomes" id="UP000232958">
    <property type="component" value="Segment"/>
</dbReference>
<dbReference type="SUPFAM" id="SSF49329">
    <property type="entry name" value="Cu,Zn superoxide dismutase-like"/>
    <property type="match status" value="1"/>
</dbReference>
<reference evidence="13 16" key="1">
    <citation type="submission" date="2004-09" db="EMBL/GenBank/DDBJ databases">
        <authorList>
            <person name="Ai X.L."/>
            <person name="Wang Z.F."/>
            <person name="Wang B."/>
            <person name="Zhang W."/>
            <person name="Li F."/>
            <person name="Fu J.H."/>
            <person name="Cui C.S."/>
            <person name="Shi Y.H."/>
            <person name="He M."/>
        </authorList>
    </citation>
    <scope>NUCLEOTIDE SEQUENCE [LARGE SCALE GENOMIC DNA]</scope>
</reference>
<dbReference type="PRINTS" id="PR00068">
    <property type="entry name" value="CUZNDISMTASE"/>
</dbReference>
<keyword evidence="9" id="KW-0186">Copper</keyword>
<keyword evidence="7" id="KW-0049">Antioxidant</keyword>
<comment type="catalytic activity">
    <reaction evidence="11">
        <text>2 superoxide + 2 H(+) = H2O2 + O2</text>
        <dbReference type="Rhea" id="RHEA:20696"/>
        <dbReference type="ChEBI" id="CHEBI:15378"/>
        <dbReference type="ChEBI" id="CHEBI:15379"/>
        <dbReference type="ChEBI" id="CHEBI:16240"/>
        <dbReference type="ChEBI" id="CHEBI:18421"/>
        <dbReference type="EC" id="1.15.1.1"/>
    </reaction>
</comment>
<evidence type="ECO:0000256" key="11">
    <source>
        <dbReference type="ARBA" id="ARBA00049204"/>
    </source>
</evidence>
<keyword evidence="5" id="KW-0479">Metal-binding</keyword>
<sequence>MRGICILKGDVSGTLLFIQDKVQDRVKITGVLHKLPRGNHGIHIHEFGDVSNGCTSAGEHFNPHHKQHGGPKSSERHLGDLGNIYSDGSATTKVSMYDNLISLYGMHSILGRSVVIHAMEDDLGAGENELSKITGNSGSRLCCGIIGVKKQPIVTF</sequence>
<evidence type="ECO:0000313" key="16">
    <source>
        <dbReference type="Proteomes" id="UP000202635"/>
    </source>
</evidence>
<dbReference type="CDD" id="cd00305">
    <property type="entry name" value="Cu-Zn_Superoxide_Dismutase"/>
    <property type="match status" value="1"/>
</dbReference>
<dbReference type="GO" id="GO:0004784">
    <property type="term" value="F:superoxide dismutase activity"/>
    <property type="evidence" value="ECO:0007669"/>
    <property type="project" value="UniProtKB-EC"/>
</dbReference>
<dbReference type="FunFam" id="2.60.40.200:FF:000013">
    <property type="entry name" value="Superoxide dismutase [Cu-Zn]"/>
    <property type="match status" value="1"/>
</dbReference>
<evidence type="ECO:0000313" key="13">
    <source>
        <dbReference type="EMBL" id="AAS82684.1"/>
    </source>
</evidence>
<name>Q6QXJ7_GVAS</name>
<keyword evidence="6" id="KW-0862">Zinc</keyword>
<evidence type="ECO:0000313" key="17">
    <source>
        <dbReference type="Proteomes" id="UP000232958"/>
    </source>
</evidence>
<dbReference type="PROSITE" id="PS00087">
    <property type="entry name" value="SOD_CU_ZN_1"/>
    <property type="match status" value="1"/>
</dbReference>
<organismHost>
    <name type="scientific">Agrotis segetum</name>
    <name type="common">Turnip moth</name>
    <dbReference type="NCBI Taxonomy" id="47767"/>
</organismHost>
<dbReference type="InterPro" id="IPR018152">
    <property type="entry name" value="SOD_Cu/Zn_BS"/>
</dbReference>
<dbReference type="Gene3D" id="2.60.40.200">
    <property type="entry name" value="Superoxide dismutase, copper/zinc binding domain"/>
    <property type="match status" value="1"/>
</dbReference>
<gene>
    <name evidence="13" type="primary">ORF54,superoxide dismutase</name>
    <name evidence="14" type="ORF">AsGV064</name>
    <name evidence="13" type="ORF">AsGVgp054</name>
</gene>
<reference evidence="15 17" key="3">
    <citation type="submission" date="2015-05" db="EMBL/GenBank/DDBJ databases">
        <title>Complete Sequence of an Agrotis segetum granulovirus isolate from Europe.</title>
        <authorList>
            <person name="Gueli Alletti G."/>
            <person name="Wennmann J.T."/>
            <person name="Jehle J.A."/>
        </authorList>
    </citation>
    <scope>NUCLEOTIDE SEQUENCE [LARGE SCALE GENOMIC DNA]</scope>
    <source>
        <strain evidence="15 17">DA</strain>
    </source>
</reference>
<dbReference type="EMBL" id="KR584663">
    <property type="protein sequence ID" value="AKN63338.1"/>
    <property type="molecule type" value="Genomic_DNA"/>
</dbReference>
<evidence type="ECO:0000259" key="12">
    <source>
        <dbReference type="Pfam" id="PF00080"/>
    </source>
</evidence>
<dbReference type="GO" id="GO:0005507">
    <property type="term" value="F:copper ion binding"/>
    <property type="evidence" value="ECO:0007669"/>
    <property type="project" value="InterPro"/>
</dbReference>
<accession>Q6QXJ7</accession>
<comment type="cofactor">
    <cofactor evidence="1">
        <name>Cu cation</name>
        <dbReference type="ChEBI" id="CHEBI:23378"/>
    </cofactor>
</comment>
<keyword evidence="8" id="KW-0560">Oxidoreductase</keyword>